<dbReference type="PIRSF" id="PIRSF004761">
    <property type="entry name" value="Hydrgn_mat_HypA"/>
    <property type="match status" value="1"/>
</dbReference>
<dbReference type="AlphaFoldDB" id="A0A1C3XAV3"/>
<comment type="function">
    <text evidence="5">Involved in the maturation of [NiFe] hydrogenases. Required for nickel insertion into the metal center of the hydrogenase.</text>
</comment>
<name>A0A1C3XAV3_9HYPH</name>
<keyword evidence="4 5" id="KW-0862">Zinc</keyword>
<feature type="binding site" evidence="5">
    <location>
        <position position="95"/>
    </location>
    <ligand>
        <name>Zn(2+)</name>
        <dbReference type="ChEBI" id="CHEBI:29105"/>
    </ligand>
</feature>
<feature type="binding site" evidence="5">
    <location>
        <position position="76"/>
    </location>
    <ligand>
        <name>Zn(2+)</name>
        <dbReference type="ChEBI" id="CHEBI:29105"/>
    </ligand>
</feature>
<dbReference type="InterPro" id="IPR020538">
    <property type="entry name" value="Hydgase_Ni_incorp_HypA/HybF_CS"/>
</dbReference>
<dbReference type="PANTHER" id="PTHR34535:SF3">
    <property type="entry name" value="HYDROGENASE MATURATION FACTOR HYPA"/>
    <property type="match status" value="1"/>
</dbReference>
<dbReference type="PANTHER" id="PTHR34535">
    <property type="entry name" value="HYDROGENASE MATURATION FACTOR HYPA"/>
    <property type="match status" value="1"/>
</dbReference>
<evidence type="ECO:0000256" key="1">
    <source>
        <dbReference type="ARBA" id="ARBA00010748"/>
    </source>
</evidence>
<dbReference type="HAMAP" id="MF_00213">
    <property type="entry name" value="HypA_HybF"/>
    <property type="match status" value="1"/>
</dbReference>
<accession>A0A1C3XAV3</accession>
<reference evidence="6 7" key="1">
    <citation type="submission" date="2016-08" db="EMBL/GenBank/DDBJ databases">
        <authorList>
            <person name="Seilhamer J.J."/>
        </authorList>
    </citation>
    <scope>NUCLEOTIDE SEQUENCE [LARGE SCALE GENOMIC DNA]</scope>
    <source>
        <strain evidence="6 7">P1-7</strain>
    </source>
</reference>
<evidence type="ECO:0000313" key="6">
    <source>
        <dbReference type="EMBL" id="SCB49383.1"/>
    </source>
</evidence>
<feature type="binding site" evidence="5">
    <location>
        <position position="79"/>
    </location>
    <ligand>
        <name>Zn(2+)</name>
        <dbReference type="ChEBI" id="CHEBI:29105"/>
    </ligand>
</feature>
<evidence type="ECO:0000256" key="5">
    <source>
        <dbReference type="HAMAP-Rule" id="MF_00213"/>
    </source>
</evidence>
<organism evidence="6 7">
    <name type="scientific">Rhizobium lusitanum</name>
    <dbReference type="NCBI Taxonomy" id="293958"/>
    <lineage>
        <taxon>Bacteria</taxon>
        <taxon>Pseudomonadati</taxon>
        <taxon>Pseudomonadota</taxon>
        <taxon>Alphaproteobacteria</taxon>
        <taxon>Hyphomicrobiales</taxon>
        <taxon>Rhizobiaceae</taxon>
        <taxon>Rhizobium/Agrobacterium group</taxon>
        <taxon>Rhizobium</taxon>
    </lineage>
</organism>
<dbReference type="EMBL" id="FMAF01000030">
    <property type="protein sequence ID" value="SCB49383.1"/>
    <property type="molecule type" value="Genomic_DNA"/>
</dbReference>
<dbReference type="Pfam" id="PF01155">
    <property type="entry name" value="HypA"/>
    <property type="match status" value="1"/>
</dbReference>
<dbReference type="GO" id="GO:0008270">
    <property type="term" value="F:zinc ion binding"/>
    <property type="evidence" value="ECO:0007669"/>
    <property type="project" value="UniProtKB-UniRule"/>
</dbReference>
<sequence length="116" mass="12723">MPRMHEMSLMESVIAIVCEMAQLNGASAVKSIRLDVGVLSHINPDSLLFCYEAVRRGTIAEHAALEINRIAGEGWCLDCGKTVPLDERFGACPDCGRYQVQATAGDELRIKDMEVI</sequence>
<protein>
    <recommendedName>
        <fullName evidence="5">Hydrogenase maturation factor HypA</fullName>
    </recommendedName>
</protein>
<dbReference type="InterPro" id="IPR000688">
    <property type="entry name" value="HypA/HybF"/>
</dbReference>
<dbReference type="GO" id="GO:0016151">
    <property type="term" value="F:nickel cation binding"/>
    <property type="evidence" value="ECO:0007669"/>
    <property type="project" value="UniProtKB-UniRule"/>
</dbReference>
<dbReference type="PROSITE" id="PS01249">
    <property type="entry name" value="HYPA"/>
    <property type="match status" value="1"/>
</dbReference>
<keyword evidence="3 5" id="KW-0479">Metal-binding</keyword>
<evidence type="ECO:0000256" key="3">
    <source>
        <dbReference type="ARBA" id="ARBA00022723"/>
    </source>
</evidence>
<dbReference type="Gene3D" id="3.30.2320.80">
    <property type="match status" value="1"/>
</dbReference>
<dbReference type="NCBIfam" id="TIGR00100">
    <property type="entry name" value="hypA"/>
    <property type="match status" value="1"/>
</dbReference>
<feature type="binding site" evidence="5">
    <location>
        <position position="92"/>
    </location>
    <ligand>
        <name>Zn(2+)</name>
        <dbReference type="ChEBI" id="CHEBI:29105"/>
    </ligand>
</feature>
<feature type="binding site" evidence="5">
    <location>
        <position position="5"/>
    </location>
    <ligand>
        <name>Ni(2+)</name>
        <dbReference type="ChEBI" id="CHEBI:49786"/>
    </ligand>
</feature>
<evidence type="ECO:0000256" key="4">
    <source>
        <dbReference type="ARBA" id="ARBA00022833"/>
    </source>
</evidence>
<dbReference type="Proteomes" id="UP000199205">
    <property type="component" value="Unassembled WGS sequence"/>
</dbReference>
<proteinExistence type="inferred from homology"/>
<evidence type="ECO:0000256" key="2">
    <source>
        <dbReference type="ARBA" id="ARBA00022596"/>
    </source>
</evidence>
<gene>
    <name evidence="5" type="primary">hypA</name>
    <name evidence="6" type="ORF">GA0061101_13032</name>
</gene>
<dbReference type="GO" id="GO:0051604">
    <property type="term" value="P:protein maturation"/>
    <property type="evidence" value="ECO:0007669"/>
    <property type="project" value="InterPro"/>
</dbReference>
<comment type="similarity">
    <text evidence="1 5">Belongs to the HypA/HybF family.</text>
</comment>
<evidence type="ECO:0000313" key="7">
    <source>
        <dbReference type="Proteomes" id="UP000199205"/>
    </source>
</evidence>
<keyword evidence="2 5" id="KW-0533">Nickel</keyword>